<accession>A0A7R9KWN0</accession>
<keyword evidence="2" id="KW-1185">Reference proteome</keyword>
<proteinExistence type="predicted"/>
<dbReference type="Proteomes" id="UP000759131">
    <property type="component" value="Unassembled WGS sequence"/>
</dbReference>
<evidence type="ECO:0000313" key="2">
    <source>
        <dbReference type="Proteomes" id="UP000759131"/>
    </source>
</evidence>
<reference evidence="1" key="1">
    <citation type="submission" date="2020-11" db="EMBL/GenBank/DDBJ databases">
        <authorList>
            <person name="Tran Van P."/>
        </authorList>
    </citation>
    <scope>NUCLEOTIDE SEQUENCE</scope>
</reference>
<evidence type="ECO:0000313" key="1">
    <source>
        <dbReference type="EMBL" id="CAD7629666.1"/>
    </source>
</evidence>
<dbReference type="AlphaFoldDB" id="A0A7R9KWN0"/>
<dbReference type="EMBL" id="CAJPIZ010007166">
    <property type="protein sequence ID" value="CAG2110096.1"/>
    <property type="molecule type" value="Genomic_DNA"/>
</dbReference>
<protein>
    <submittedName>
        <fullName evidence="1">Uncharacterized protein</fullName>
    </submittedName>
</protein>
<gene>
    <name evidence="1" type="ORF">OSB1V03_LOCUS10081</name>
</gene>
<dbReference type="OrthoDB" id="6498347at2759"/>
<dbReference type="EMBL" id="OC861741">
    <property type="protein sequence ID" value="CAD7629666.1"/>
    <property type="molecule type" value="Genomic_DNA"/>
</dbReference>
<name>A0A7R9KWN0_9ACAR</name>
<organism evidence="1">
    <name type="scientific">Medioppia subpectinata</name>
    <dbReference type="NCBI Taxonomy" id="1979941"/>
    <lineage>
        <taxon>Eukaryota</taxon>
        <taxon>Metazoa</taxon>
        <taxon>Ecdysozoa</taxon>
        <taxon>Arthropoda</taxon>
        <taxon>Chelicerata</taxon>
        <taxon>Arachnida</taxon>
        <taxon>Acari</taxon>
        <taxon>Acariformes</taxon>
        <taxon>Sarcoptiformes</taxon>
        <taxon>Oribatida</taxon>
        <taxon>Brachypylina</taxon>
        <taxon>Oppioidea</taxon>
        <taxon>Oppiidae</taxon>
        <taxon>Medioppia</taxon>
    </lineage>
</organism>
<sequence>MSSQLLCQLVSKWATIGHKCNVLSQSVRHKSIIRRCGYKEPPEFKKKDIRYQTSTAHRTKLMTWEDYQMRKWKADHWNKPLVSWRARMDFAENMVRLGMSSKSIEKITDLHPHCVQYLERKNSGNVELLREAEYSNFVNHHPGSY</sequence>